<feature type="region of interest" description="Disordered" evidence="2">
    <location>
        <begin position="288"/>
        <end position="309"/>
    </location>
</feature>
<dbReference type="GO" id="GO:0005835">
    <property type="term" value="C:fatty acid synthase complex"/>
    <property type="evidence" value="ECO:0007669"/>
    <property type="project" value="InterPro"/>
</dbReference>
<dbReference type="InterPro" id="IPR002539">
    <property type="entry name" value="MaoC-like_dom"/>
</dbReference>
<dbReference type="STRING" id="478801.Ksed_21230"/>
<dbReference type="PANTHER" id="PTHR43841:SF3">
    <property type="entry name" value="(3R)-HYDROXYACYL-ACP DEHYDRATASE SUBUNIT HADB"/>
    <property type="match status" value="1"/>
</dbReference>
<dbReference type="PANTHER" id="PTHR43841">
    <property type="entry name" value="3-HYDROXYACYL-THIOESTER DEHYDRATASE HTDX-RELATED"/>
    <property type="match status" value="1"/>
</dbReference>
<dbReference type="Gene3D" id="3.10.129.10">
    <property type="entry name" value="Hotdog Thioesterase"/>
    <property type="match status" value="1"/>
</dbReference>
<sequence>MSTRASTPGIPSSGAATPAPSRRDLEVEHLDAVPSPVSLFGRAVRAKGRSSLGPDDLPARRLVVADAGWSTRELADYARLCGYSLGGPVPSTWLHVRTFGLQMKLMTATDFPLAVLGLVHIANRWRMHAPVAPDAEPTLSVWADGLASHPKGVLVTLAASAEVDGRVVWEGWSDYLARGARLEGAPGDAAGPSHGAVDAGALPERARWRLGADTGRRYAGVAGDANPIHLSKLTAKAFGFKRAIAHGMYTAARAVAALGPRVPEVHEIEVQFGKPLFLPSTVALRTSSTTPGDLAAAAGGTPGGTGRAGARPVQIAVTAKDPSIVHMTGVVSPLG</sequence>
<evidence type="ECO:0000313" key="4">
    <source>
        <dbReference type="EMBL" id="ACV07112.1"/>
    </source>
</evidence>
<dbReference type="PRINTS" id="PR01483">
    <property type="entry name" value="FASYNTHASE"/>
</dbReference>
<dbReference type="GO" id="GO:0006633">
    <property type="term" value="P:fatty acid biosynthetic process"/>
    <property type="evidence" value="ECO:0007669"/>
    <property type="project" value="InterPro"/>
</dbReference>
<dbReference type="InterPro" id="IPR003965">
    <property type="entry name" value="Fatty_acid_synthase"/>
</dbReference>
<gene>
    <name evidence="4" type="ordered locus">Ksed_21230</name>
</gene>
<accession>C7NL21</accession>
<name>C7NL21_KYTSD</name>
<dbReference type="AlphaFoldDB" id="C7NL21"/>
<organism evidence="4 5">
    <name type="scientific">Kytococcus sedentarius (strain ATCC 14392 / DSM 20547 / JCM 11482 / CCUG 33030 / NBRC 15357 / NCTC 11040 / CCM 314 / 541)</name>
    <name type="common">Micrococcus sedentarius</name>
    <dbReference type="NCBI Taxonomy" id="478801"/>
    <lineage>
        <taxon>Bacteria</taxon>
        <taxon>Bacillati</taxon>
        <taxon>Actinomycetota</taxon>
        <taxon>Actinomycetes</taxon>
        <taxon>Micrococcales</taxon>
        <taxon>Kytococcaceae</taxon>
        <taxon>Kytococcus</taxon>
    </lineage>
</organism>
<protein>
    <submittedName>
        <fullName evidence="4">Acyl dehydratase</fullName>
    </submittedName>
</protein>
<comment type="similarity">
    <text evidence="1">Belongs to the enoyl-CoA hydratase/isomerase family.</text>
</comment>
<feature type="region of interest" description="Disordered" evidence="2">
    <location>
        <begin position="1"/>
        <end position="23"/>
    </location>
</feature>
<dbReference type="Proteomes" id="UP000006666">
    <property type="component" value="Chromosome"/>
</dbReference>
<dbReference type="RefSeq" id="WP_015780048.1">
    <property type="nucleotide sequence ID" value="NC_013169.1"/>
</dbReference>
<reference evidence="4 5" key="1">
    <citation type="journal article" date="2009" name="Stand. Genomic Sci.">
        <title>Complete genome sequence of Kytococcus sedentarius type strain (541).</title>
        <authorList>
            <person name="Sims D."/>
            <person name="Brettin T."/>
            <person name="Detter J.C."/>
            <person name="Han C."/>
            <person name="Lapidus A."/>
            <person name="Copeland A."/>
            <person name="Glavina Del Rio T."/>
            <person name="Nolan M."/>
            <person name="Chen F."/>
            <person name="Lucas S."/>
            <person name="Tice H."/>
            <person name="Cheng J.F."/>
            <person name="Bruce D."/>
            <person name="Goodwin L."/>
            <person name="Pitluck S."/>
            <person name="Ovchinnikova G."/>
            <person name="Pati A."/>
            <person name="Ivanova N."/>
            <person name="Mavrommatis K."/>
            <person name="Chen A."/>
            <person name="Palaniappan K."/>
            <person name="D'haeseleer P."/>
            <person name="Chain P."/>
            <person name="Bristow J."/>
            <person name="Eisen J.A."/>
            <person name="Markowitz V."/>
            <person name="Hugenholtz P."/>
            <person name="Schneider S."/>
            <person name="Goker M."/>
            <person name="Pukall R."/>
            <person name="Kyrpides N.C."/>
            <person name="Klenk H.P."/>
        </authorList>
    </citation>
    <scope>NUCLEOTIDE SEQUENCE [LARGE SCALE GENOMIC DNA]</scope>
    <source>
        <strain evidence="5">ATCC 14392 / DSM 20547 / JCM 11482 / CCUG 33030 / NBRC 15357 / NCTC 11040 / CCM 314 / 541</strain>
    </source>
</reference>
<keyword evidence="5" id="KW-1185">Reference proteome</keyword>
<evidence type="ECO:0000313" key="5">
    <source>
        <dbReference type="Proteomes" id="UP000006666"/>
    </source>
</evidence>
<feature type="domain" description="MaoC-like" evidence="3">
    <location>
        <begin position="214"/>
        <end position="288"/>
    </location>
</feature>
<feature type="compositionally biased region" description="Polar residues" evidence="2">
    <location>
        <begin position="1"/>
        <end position="10"/>
    </location>
</feature>
<dbReference type="InterPro" id="IPR029069">
    <property type="entry name" value="HotDog_dom_sf"/>
</dbReference>
<evidence type="ECO:0000259" key="3">
    <source>
        <dbReference type="Pfam" id="PF01575"/>
    </source>
</evidence>
<evidence type="ECO:0000256" key="2">
    <source>
        <dbReference type="SAM" id="MobiDB-lite"/>
    </source>
</evidence>
<proteinExistence type="inferred from homology"/>
<dbReference type="GO" id="GO:0004312">
    <property type="term" value="F:fatty acid synthase activity"/>
    <property type="evidence" value="ECO:0007669"/>
    <property type="project" value="InterPro"/>
</dbReference>
<evidence type="ECO:0000256" key="1">
    <source>
        <dbReference type="ARBA" id="ARBA00005254"/>
    </source>
</evidence>
<dbReference type="SUPFAM" id="SSF54637">
    <property type="entry name" value="Thioesterase/thiol ester dehydrase-isomerase"/>
    <property type="match status" value="2"/>
</dbReference>
<dbReference type="Pfam" id="PF01575">
    <property type="entry name" value="MaoC_dehydratas"/>
    <property type="match status" value="1"/>
</dbReference>
<dbReference type="HOGENOM" id="CLU_056696_1_0_11"/>
<dbReference type="eggNOG" id="COG2030">
    <property type="taxonomic scope" value="Bacteria"/>
</dbReference>
<dbReference type="KEGG" id="kse:Ksed_21230"/>
<dbReference type="EMBL" id="CP001686">
    <property type="protein sequence ID" value="ACV07112.1"/>
    <property type="molecule type" value="Genomic_DNA"/>
</dbReference>